<sequence>MGITEVFLNVISSIVANKISEKIPPINKEESKSINSTIIEENISKNEYYLKAKPLGDGWDSFYKIMPSLLKSIESVNIFLFIEAQPSTFYNLVSIVIEDNRTGDWFPFGQKISFQGNHGGWAMTENFYNCLKKATEDHKDIKMSIRVAKNEDLKGLLEGVITWANFKDKSIPAFITEDMHYKQLRDRFINELVDKKNF</sequence>
<evidence type="ECO:0000313" key="1">
    <source>
        <dbReference type="EMBL" id="KIH77305.1"/>
    </source>
</evidence>
<keyword evidence="2" id="KW-1185">Reference proteome</keyword>
<name>A0A0C2HQZ6_9BACT</name>
<reference evidence="1 2" key="1">
    <citation type="submission" date="2014-12" db="EMBL/GenBank/DDBJ databases">
        <title>Genomes of Geoalkalibacter ferrihydriticus and Geoalkalibacter subterraneus, two haloalkaliphilic metal-reducing members of the Geobacteraceae.</title>
        <authorList>
            <person name="Badalamenti J.P."/>
            <person name="Torres C.I."/>
            <person name="Krajmalnik-Brown R."/>
            <person name="Bond D.R."/>
        </authorList>
    </citation>
    <scope>NUCLEOTIDE SEQUENCE [LARGE SCALE GENOMIC DNA]</scope>
    <source>
        <strain evidence="1 2">DSM 17813</strain>
    </source>
</reference>
<dbReference type="RefSeq" id="WP_040095159.1">
    <property type="nucleotide sequence ID" value="NZ_JWJD01000001.1"/>
</dbReference>
<gene>
    <name evidence="1" type="ORF">GFER_00670</name>
</gene>
<organism evidence="1 2">
    <name type="scientific">Geoalkalibacter ferrihydriticus DSM 17813</name>
    <dbReference type="NCBI Taxonomy" id="1121915"/>
    <lineage>
        <taxon>Bacteria</taxon>
        <taxon>Pseudomonadati</taxon>
        <taxon>Thermodesulfobacteriota</taxon>
        <taxon>Desulfuromonadia</taxon>
        <taxon>Desulfuromonadales</taxon>
        <taxon>Geoalkalibacteraceae</taxon>
        <taxon>Geoalkalibacter</taxon>
    </lineage>
</organism>
<protein>
    <submittedName>
        <fullName evidence="1">Uncharacterized protein</fullName>
    </submittedName>
</protein>
<dbReference type="Proteomes" id="UP000035068">
    <property type="component" value="Unassembled WGS sequence"/>
</dbReference>
<comment type="caution">
    <text evidence="1">The sequence shown here is derived from an EMBL/GenBank/DDBJ whole genome shotgun (WGS) entry which is preliminary data.</text>
</comment>
<accession>A0A0C2HQZ6</accession>
<dbReference type="AlphaFoldDB" id="A0A0C2HQZ6"/>
<evidence type="ECO:0000313" key="2">
    <source>
        <dbReference type="Proteomes" id="UP000035068"/>
    </source>
</evidence>
<proteinExistence type="predicted"/>
<dbReference type="EMBL" id="JWJD01000001">
    <property type="protein sequence ID" value="KIH77305.1"/>
    <property type="molecule type" value="Genomic_DNA"/>
</dbReference>